<dbReference type="HOGENOM" id="CLU_2492210_0_0_10"/>
<evidence type="ECO:0000313" key="3">
    <source>
        <dbReference type="EMBL" id="ACD90281.1"/>
    </source>
</evidence>
<dbReference type="RefSeq" id="WP_012466158.1">
    <property type="nucleotide sequence ID" value="NC_010803.1"/>
</dbReference>
<proteinExistence type="predicted"/>
<evidence type="ECO:0000256" key="1">
    <source>
        <dbReference type="SAM" id="Phobius"/>
    </source>
</evidence>
<keyword evidence="1" id="KW-1133">Transmembrane helix</keyword>
<protein>
    <recommendedName>
        <fullName evidence="2">Inner membrane protein YgaP-like transmembrane domain-containing protein</fullName>
    </recommendedName>
</protein>
<dbReference type="InterPro" id="IPR021309">
    <property type="entry name" value="YgaP-like_TM"/>
</dbReference>
<evidence type="ECO:0000313" key="4">
    <source>
        <dbReference type="Proteomes" id="UP000008841"/>
    </source>
</evidence>
<feature type="domain" description="Inner membrane protein YgaP-like transmembrane" evidence="2">
    <location>
        <begin position="1"/>
        <end position="41"/>
    </location>
</feature>
<name>B3ECK6_CHLL2</name>
<dbReference type="KEGG" id="cli:Clim_1214"/>
<dbReference type="AlphaFoldDB" id="B3ECK6"/>
<keyword evidence="1" id="KW-0472">Membrane</keyword>
<evidence type="ECO:0000259" key="2">
    <source>
        <dbReference type="Pfam" id="PF11127"/>
    </source>
</evidence>
<feature type="transmembrane region" description="Helical" evidence="1">
    <location>
        <begin position="12"/>
        <end position="40"/>
    </location>
</feature>
<organism evidence="3 4">
    <name type="scientific">Chlorobium limicola (strain DSM 245 / NBRC 103803 / 6330)</name>
    <dbReference type="NCBI Taxonomy" id="290315"/>
    <lineage>
        <taxon>Bacteria</taxon>
        <taxon>Pseudomonadati</taxon>
        <taxon>Chlorobiota</taxon>
        <taxon>Chlorobiia</taxon>
        <taxon>Chlorobiales</taxon>
        <taxon>Chlorobiaceae</taxon>
        <taxon>Chlorobium/Pelodictyon group</taxon>
        <taxon>Chlorobium</taxon>
    </lineage>
</organism>
<dbReference type="Pfam" id="PF11127">
    <property type="entry name" value="YgaP-like_TM"/>
    <property type="match status" value="1"/>
</dbReference>
<sequence length="86" mass="9479">MDTNMGQVDRIIRVVIGIIVIVLGVINQNWLGAIGLIPLITPQASVSARCTRFWASKPAVTAERNTCDQRICARSSWGFLLQNRAL</sequence>
<reference evidence="3 4" key="1">
    <citation type="submission" date="2008-05" db="EMBL/GenBank/DDBJ databases">
        <title>Complete sequence of Chlorobium limicola DSM 245.</title>
        <authorList>
            <consortium name="US DOE Joint Genome Institute"/>
            <person name="Lucas S."/>
            <person name="Copeland A."/>
            <person name="Lapidus A."/>
            <person name="Glavina del Rio T."/>
            <person name="Dalin E."/>
            <person name="Tice H."/>
            <person name="Bruce D."/>
            <person name="Goodwin L."/>
            <person name="Pitluck S."/>
            <person name="Schmutz J."/>
            <person name="Larimer F."/>
            <person name="Land M."/>
            <person name="Hauser L."/>
            <person name="Kyrpides N."/>
            <person name="Ovchinnikova G."/>
            <person name="Zhao F."/>
            <person name="Li T."/>
            <person name="Liu Z."/>
            <person name="Overmann J."/>
            <person name="Bryant D.A."/>
            <person name="Richardson P."/>
        </authorList>
    </citation>
    <scope>NUCLEOTIDE SEQUENCE [LARGE SCALE GENOMIC DNA]</scope>
    <source>
        <strain evidence="4">DSM 245 / NBRC 103803 / 6330</strain>
    </source>
</reference>
<gene>
    <name evidence="3" type="ordered locus">Clim_1214</name>
</gene>
<keyword evidence="1" id="KW-0812">Transmembrane</keyword>
<dbReference type="Proteomes" id="UP000008841">
    <property type="component" value="Chromosome"/>
</dbReference>
<accession>B3ECK6</accession>
<dbReference type="EMBL" id="CP001097">
    <property type="protein sequence ID" value="ACD90281.1"/>
    <property type="molecule type" value="Genomic_DNA"/>
</dbReference>